<dbReference type="Pfam" id="PF13556">
    <property type="entry name" value="HTH_30"/>
    <property type="match status" value="1"/>
</dbReference>
<evidence type="ECO:0000313" key="2">
    <source>
        <dbReference type="EMBL" id="GGM25602.1"/>
    </source>
</evidence>
<protein>
    <recommendedName>
        <fullName evidence="1">PucR C-terminal helix-turn-helix domain-containing protein</fullName>
    </recommendedName>
</protein>
<gene>
    <name evidence="2" type="primary">yxkF</name>
    <name evidence="2" type="ORF">GCM10011351_09110</name>
</gene>
<dbReference type="Gene3D" id="1.10.10.2840">
    <property type="entry name" value="PucR C-terminal helix-turn-helix domain"/>
    <property type="match status" value="1"/>
</dbReference>
<keyword evidence="3" id="KW-1185">Reference proteome</keyword>
<dbReference type="RefSeq" id="WP_162879134.1">
    <property type="nucleotide sequence ID" value="NZ_BMLG01000002.1"/>
</dbReference>
<dbReference type="InterPro" id="IPR009057">
    <property type="entry name" value="Homeodomain-like_sf"/>
</dbReference>
<dbReference type="PANTHER" id="PTHR33744">
    <property type="entry name" value="CARBOHYDRATE DIACID REGULATOR"/>
    <property type="match status" value="1"/>
</dbReference>
<reference evidence="2" key="2">
    <citation type="submission" date="2020-09" db="EMBL/GenBank/DDBJ databases">
        <authorList>
            <person name="Sun Q."/>
            <person name="Zhou Y."/>
        </authorList>
    </citation>
    <scope>NUCLEOTIDE SEQUENCE</scope>
    <source>
        <strain evidence="2">CGMCC 1.6333</strain>
    </source>
</reference>
<reference evidence="2" key="1">
    <citation type="journal article" date="2014" name="Int. J. Syst. Evol. Microbiol.">
        <title>Complete genome sequence of Corynebacterium casei LMG S-19264T (=DSM 44701T), isolated from a smear-ripened cheese.</title>
        <authorList>
            <consortium name="US DOE Joint Genome Institute (JGI-PGF)"/>
            <person name="Walter F."/>
            <person name="Albersmeier A."/>
            <person name="Kalinowski J."/>
            <person name="Ruckert C."/>
        </authorList>
    </citation>
    <scope>NUCLEOTIDE SEQUENCE</scope>
    <source>
        <strain evidence="2">CGMCC 1.6333</strain>
    </source>
</reference>
<evidence type="ECO:0000313" key="3">
    <source>
        <dbReference type="Proteomes" id="UP000618460"/>
    </source>
</evidence>
<proteinExistence type="predicted"/>
<dbReference type="InterPro" id="IPR042070">
    <property type="entry name" value="PucR_C-HTH_sf"/>
</dbReference>
<dbReference type="Proteomes" id="UP000618460">
    <property type="component" value="Unassembled WGS sequence"/>
</dbReference>
<dbReference type="InterPro" id="IPR051448">
    <property type="entry name" value="CdaR-like_regulators"/>
</dbReference>
<dbReference type="PANTHER" id="PTHR33744:SF15">
    <property type="entry name" value="CARBOHYDRATE DIACID REGULATOR"/>
    <property type="match status" value="1"/>
</dbReference>
<feature type="domain" description="PucR C-terminal helix-turn-helix" evidence="1">
    <location>
        <begin position="235"/>
        <end position="292"/>
    </location>
</feature>
<evidence type="ECO:0000259" key="1">
    <source>
        <dbReference type="Pfam" id="PF13556"/>
    </source>
</evidence>
<name>A0A917TJK9_9BACI</name>
<dbReference type="AlphaFoldDB" id="A0A917TJK9"/>
<dbReference type="EMBL" id="BMLG01000002">
    <property type="protein sequence ID" value="GGM25602.1"/>
    <property type="molecule type" value="Genomic_DNA"/>
</dbReference>
<accession>A0A917TJK9</accession>
<comment type="caution">
    <text evidence="2">The sequence shown here is derived from an EMBL/GenBank/DDBJ whole genome shotgun (WGS) entry which is preliminary data.</text>
</comment>
<dbReference type="SUPFAM" id="SSF46689">
    <property type="entry name" value="Homeodomain-like"/>
    <property type="match status" value="1"/>
</dbReference>
<organism evidence="2 3">
    <name type="scientific">Paraliobacillus quinghaiensis</name>
    <dbReference type="NCBI Taxonomy" id="470815"/>
    <lineage>
        <taxon>Bacteria</taxon>
        <taxon>Bacillati</taxon>
        <taxon>Bacillota</taxon>
        <taxon>Bacilli</taxon>
        <taxon>Bacillales</taxon>
        <taxon>Bacillaceae</taxon>
        <taxon>Paraliobacillus</taxon>
    </lineage>
</organism>
<dbReference type="InterPro" id="IPR025736">
    <property type="entry name" value="PucR_C-HTH_dom"/>
</dbReference>
<sequence>MLDKLKKIFPTLIEGQINQSNLSKHYAWYLTPDSLLIGIDKEQIGPKEKEILDVFLQPYEATQTPLTKNEEKWNQLIFNQKLPIWKDKPKVYRFVYFSLSDDLIEADAFKEAIHGIFPTHTPILWENNREGIIIEETKPPLDEEIDYNNMIDVFMSDFYLDLHLFVGPFFRNLEKAPTYYQWVKKCSHFLRKFNKGPVINYVSGAPYLLIEASSEADYSILIDAILQETNDDEELLKTIQVFLESNSNTSLAAKKMYMHRNSLQYRIDKFIERTGIDVKQFDGALSVYLTLLLKHKMKHGM</sequence>